<name>A0A2J6SJU3_9HELO</name>
<proteinExistence type="predicted"/>
<organism evidence="1 2">
    <name type="scientific">Hyaloscypha bicolor E</name>
    <dbReference type="NCBI Taxonomy" id="1095630"/>
    <lineage>
        <taxon>Eukaryota</taxon>
        <taxon>Fungi</taxon>
        <taxon>Dikarya</taxon>
        <taxon>Ascomycota</taxon>
        <taxon>Pezizomycotina</taxon>
        <taxon>Leotiomycetes</taxon>
        <taxon>Helotiales</taxon>
        <taxon>Hyaloscyphaceae</taxon>
        <taxon>Hyaloscypha</taxon>
        <taxon>Hyaloscypha bicolor</taxon>
    </lineage>
</organism>
<dbReference type="InParanoid" id="A0A2J6SJU3"/>
<dbReference type="RefSeq" id="XP_024727955.1">
    <property type="nucleotide sequence ID" value="XM_024877405.1"/>
</dbReference>
<keyword evidence="2" id="KW-1185">Reference proteome</keyword>
<dbReference type="OrthoDB" id="4500473at2759"/>
<gene>
    <name evidence="1" type="ORF">K444DRAFT_573481</name>
</gene>
<protein>
    <submittedName>
        <fullName evidence="1">Uncharacterized protein</fullName>
    </submittedName>
</protein>
<evidence type="ECO:0000313" key="2">
    <source>
        <dbReference type="Proteomes" id="UP000235371"/>
    </source>
</evidence>
<reference evidence="1 2" key="1">
    <citation type="submission" date="2016-04" db="EMBL/GenBank/DDBJ databases">
        <title>A degradative enzymes factory behind the ericoid mycorrhizal symbiosis.</title>
        <authorList>
            <consortium name="DOE Joint Genome Institute"/>
            <person name="Martino E."/>
            <person name="Morin E."/>
            <person name="Grelet G."/>
            <person name="Kuo A."/>
            <person name="Kohler A."/>
            <person name="Daghino S."/>
            <person name="Barry K."/>
            <person name="Choi C."/>
            <person name="Cichocki N."/>
            <person name="Clum A."/>
            <person name="Copeland A."/>
            <person name="Hainaut M."/>
            <person name="Haridas S."/>
            <person name="Labutti K."/>
            <person name="Lindquist E."/>
            <person name="Lipzen A."/>
            <person name="Khouja H.-R."/>
            <person name="Murat C."/>
            <person name="Ohm R."/>
            <person name="Olson A."/>
            <person name="Spatafora J."/>
            <person name="Veneault-Fourrey C."/>
            <person name="Henrissat B."/>
            <person name="Grigoriev I."/>
            <person name="Martin F."/>
            <person name="Perotto S."/>
        </authorList>
    </citation>
    <scope>NUCLEOTIDE SEQUENCE [LARGE SCALE GENOMIC DNA]</scope>
    <source>
        <strain evidence="1 2">E</strain>
    </source>
</reference>
<evidence type="ECO:0000313" key="1">
    <source>
        <dbReference type="EMBL" id="PMD51051.1"/>
    </source>
</evidence>
<dbReference type="AlphaFoldDB" id="A0A2J6SJU3"/>
<sequence length="289" mass="31632">MASKCWFVLQQTHYPPPLFPKNGTGVASGPLCLGHLISDLKHLDNVINRSGPLRIPPDMPIYPTKAWDLKWDMSRSNGVDVSENIGVPIAAAAGLSINLDTGVAFQRTIRNFWEFQSLESFIFQPTSAYIEDSLEDEEVSAYFKKRGLLRTSSLFMITGIIVARGAKMAVSRVQRQEIHGGTGVQFPTIVEAGANVGISSEGCASSSAQKVTDFVWAIRLAKISKGLLNREWSHETFSEGATFGLGEVKPGEQILKALESEGLRGFERVNVATDDVVFVVQENLESTDL</sequence>
<accession>A0A2J6SJU3</accession>
<dbReference type="EMBL" id="KZ613912">
    <property type="protein sequence ID" value="PMD51051.1"/>
    <property type="molecule type" value="Genomic_DNA"/>
</dbReference>
<dbReference type="GeneID" id="36585482"/>
<dbReference type="Proteomes" id="UP000235371">
    <property type="component" value="Unassembled WGS sequence"/>
</dbReference>